<evidence type="ECO:0000256" key="5">
    <source>
        <dbReference type="ARBA" id="ARBA00012102"/>
    </source>
</evidence>
<organism evidence="16 17">
    <name type="scientific">Paradevosia tibetensis</name>
    <dbReference type="NCBI Taxonomy" id="1447062"/>
    <lineage>
        <taxon>Bacteria</taxon>
        <taxon>Pseudomonadati</taxon>
        <taxon>Pseudomonadota</taxon>
        <taxon>Alphaproteobacteria</taxon>
        <taxon>Hyphomicrobiales</taxon>
        <taxon>Devosiaceae</taxon>
        <taxon>Paradevosia</taxon>
    </lineage>
</organism>
<evidence type="ECO:0000256" key="1">
    <source>
        <dbReference type="ARBA" id="ARBA00001206"/>
    </source>
</evidence>
<comment type="similarity">
    <text evidence="4 14 15">Belongs to the prokaryotic pantothenate kinase family.</text>
</comment>
<dbReference type="HAMAP" id="MF_00215">
    <property type="entry name" value="Pantothen_kinase_1"/>
    <property type="match status" value="1"/>
</dbReference>
<protein>
    <recommendedName>
        <fullName evidence="6 14">Pantothenate kinase</fullName>
        <ecNumber evidence="5 14">2.7.1.33</ecNumber>
    </recommendedName>
    <alternativeName>
        <fullName evidence="13 14">Pantothenic acid kinase</fullName>
    </alternativeName>
</protein>
<dbReference type="AlphaFoldDB" id="A0A5B9DUB6"/>
<keyword evidence="10 14" id="KW-0418">Kinase</keyword>
<dbReference type="InterPro" id="IPR004566">
    <property type="entry name" value="PanK"/>
</dbReference>
<dbReference type="CDD" id="cd02025">
    <property type="entry name" value="PanK"/>
    <property type="match status" value="1"/>
</dbReference>
<evidence type="ECO:0000256" key="11">
    <source>
        <dbReference type="ARBA" id="ARBA00022840"/>
    </source>
</evidence>
<dbReference type="Gene3D" id="3.40.50.300">
    <property type="entry name" value="P-loop containing nucleotide triphosphate hydrolases"/>
    <property type="match status" value="1"/>
</dbReference>
<dbReference type="InterPro" id="IPR006083">
    <property type="entry name" value="PRK/URK"/>
</dbReference>
<dbReference type="OrthoDB" id="1550976at2"/>
<accession>A0A5B9DUB6</accession>
<dbReference type="RefSeq" id="WP_049707035.1">
    <property type="nucleotide sequence ID" value="NZ_BMFM01000001.1"/>
</dbReference>
<dbReference type="GO" id="GO:0005737">
    <property type="term" value="C:cytoplasm"/>
    <property type="evidence" value="ECO:0007669"/>
    <property type="project" value="UniProtKB-SubCell"/>
</dbReference>
<comment type="catalytic activity">
    <reaction evidence="1 14 15">
        <text>(R)-pantothenate + ATP = (R)-4'-phosphopantothenate + ADP + H(+)</text>
        <dbReference type="Rhea" id="RHEA:16373"/>
        <dbReference type="ChEBI" id="CHEBI:10986"/>
        <dbReference type="ChEBI" id="CHEBI:15378"/>
        <dbReference type="ChEBI" id="CHEBI:29032"/>
        <dbReference type="ChEBI" id="CHEBI:30616"/>
        <dbReference type="ChEBI" id="CHEBI:456216"/>
        <dbReference type="EC" id="2.7.1.33"/>
    </reaction>
</comment>
<keyword evidence="11 14" id="KW-0067">ATP-binding</keyword>
<reference evidence="16 17" key="1">
    <citation type="journal article" date="2015" name="Int. J. Syst. Evol. Microbiol.">
        <title>Youhaiella tibetensis gen. nov., sp. nov., isolated from subsurface sediment.</title>
        <authorList>
            <person name="Wang Y.X."/>
            <person name="Huang F.Q."/>
            <person name="Nogi Y."/>
            <person name="Pang S.J."/>
            <person name="Wang P.K."/>
            <person name="Lv J."/>
        </authorList>
    </citation>
    <scope>NUCLEOTIDE SEQUENCE [LARGE SCALE GENOMIC DNA]</scope>
    <source>
        <strain evidence="17">fig4</strain>
    </source>
</reference>
<keyword evidence="12 14" id="KW-0173">Coenzyme A biosynthesis</keyword>
<evidence type="ECO:0000256" key="2">
    <source>
        <dbReference type="ARBA" id="ARBA00004496"/>
    </source>
</evidence>
<dbReference type="EMBL" id="CP041690">
    <property type="protein sequence ID" value="QEE22515.1"/>
    <property type="molecule type" value="Genomic_DNA"/>
</dbReference>
<keyword evidence="9 14" id="KW-0547">Nucleotide-binding</keyword>
<dbReference type="PIRSF" id="PIRSF000545">
    <property type="entry name" value="Pantothenate_kin"/>
    <property type="match status" value="1"/>
</dbReference>
<dbReference type="GO" id="GO:0005524">
    <property type="term" value="F:ATP binding"/>
    <property type="evidence" value="ECO:0007669"/>
    <property type="project" value="UniProtKB-UniRule"/>
</dbReference>
<keyword evidence="7 14" id="KW-0963">Cytoplasm</keyword>
<evidence type="ECO:0000256" key="7">
    <source>
        <dbReference type="ARBA" id="ARBA00022490"/>
    </source>
</evidence>
<gene>
    <name evidence="14" type="primary">coaA</name>
    <name evidence="16" type="ORF">FNA67_21130</name>
</gene>
<evidence type="ECO:0000256" key="13">
    <source>
        <dbReference type="ARBA" id="ARBA00032866"/>
    </source>
</evidence>
<dbReference type="UniPathway" id="UPA00241">
    <property type="reaction ID" value="UER00352"/>
</dbReference>
<evidence type="ECO:0000256" key="9">
    <source>
        <dbReference type="ARBA" id="ARBA00022741"/>
    </source>
</evidence>
<evidence type="ECO:0000256" key="6">
    <source>
        <dbReference type="ARBA" id="ARBA00015080"/>
    </source>
</evidence>
<feature type="binding site" evidence="14">
    <location>
        <begin position="98"/>
        <end position="105"/>
    </location>
    <ligand>
        <name>ATP</name>
        <dbReference type="ChEBI" id="CHEBI:30616"/>
    </ligand>
</feature>
<dbReference type="GO" id="GO:0015937">
    <property type="term" value="P:coenzyme A biosynthetic process"/>
    <property type="evidence" value="ECO:0007669"/>
    <property type="project" value="UniProtKB-UniRule"/>
</dbReference>
<dbReference type="Proteomes" id="UP000321062">
    <property type="component" value="Chromosome"/>
</dbReference>
<dbReference type="SUPFAM" id="SSF52540">
    <property type="entry name" value="P-loop containing nucleoside triphosphate hydrolases"/>
    <property type="match status" value="1"/>
</dbReference>
<evidence type="ECO:0000256" key="8">
    <source>
        <dbReference type="ARBA" id="ARBA00022679"/>
    </source>
</evidence>
<evidence type="ECO:0000256" key="12">
    <source>
        <dbReference type="ARBA" id="ARBA00022993"/>
    </source>
</evidence>
<dbReference type="PANTHER" id="PTHR10285">
    <property type="entry name" value="URIDINE KINASE"/>
    <property type="match status" value="1"/>
</dbReference>
<evidence type="ECO:0000256" key="4">
    <source>
        <dbReference type="ARBA" id="ARBA00006087"/>
    </source>
</evidence>
<keyword evidence="17" id="KW-1185">Reference proteome</keyword>
<evidence type="ECO:0000313" key="16">
    <source>
        <dbReference type="EMBL" id="QEE22515.1"/>
    </source>
</evidence>
<proteinExistence type="inferred from homology"/>
<dbReference type="EC" id="2.7.1.33" evidence="5 14"/>
<evidence type="ECO:0000313" key="17">
    <source>
        <dbReference type="Proteomes" id="UP000321062"/>
    </source>
</evidence>
<comment type="pathway">
    <text evidence="3 14 15">Cofactor biosynthesis; coenzyme A biosynthesis; CoA from (R)-pantothenate: step 1/5.</text>
</comment>
<dbReference type="NCBIfam" id="TIGR00554">
    <property type="entry name" value="panK_bact"/>
    <property type="match status" value="1"/>
</dbReference>
<evidence type="ECO:0000256" key="3">
    <source>
        <dbReference type="ARBA" id="ARBA00005225"/>
    </source>
</evidence>
<dbReference type="KEGG" id="yti:FNA67_21130"/>
<dbReference type="GO" id="GO:0004594">
    <property type="term" value="F:pantothenate kinase activity"/>
    <property type="evidence" value="ECO:0007669"/>
    <property type="project" value="UniProtKB-UniRule"/>
</dbReference>
<dbReference type="Pfam" id="PF00485">
    <property type="entry name" value="PRK"/>
    <property type="match status" value="1"/>
</dbReference>
<keyword evidence="8 14" id="KW-0808">Transferase</keyword>
<evidence type="ECO:0000256" key="15">
    <source>
        <dbReference type="RuleBase" id="RU003530"/>
    </source>
</evidence>
<comment type="subcellular location">
    <subcellularLocation>
        <location evidence="2 14 15">Cytoplasm</location>
    </subcellularLocation>
</comment>
<sequence>MTLSKSTETVDLAPYHRFTKREWSKFRADEPMTLNGEDIERLRALNDPISLEEAEEIYLPITRLLSLYVEAIQGLHRASNMFLGTTDSKVPFVIGVAGSVAVGKSTTARILRALLQRWKTSPKVDLVTTDGFLFPNSVLEARGLMDRKGFPESYDRSRLVRFLSEIKSGKGNVRVPVYSHLVYDVVPGDEIVVDRPDILIVEGLNILQPGELPRSGRPILFASDFLDFSVYIDADEDDLTAWFLQRFLKLRETAFADQKSFFHKFALMSEDEAKDFGQWVWENINRPNLVENIVPTRSRADLVLKKGRSHAIEEVFLRRI</sequence>
<evidence type="ECO:0000256" key="14">
    <source>
        <dbReference type="HAMAP-Rule" id="MF_00215"/>
    </source>
</evidence>
<name>A0A5B9DUB6_9HYPH</name>
<evidence type="ECO:0000256" key="10">
    <source>
        <dbReference type="ARBA" id="ARBA00022777"/>
    </source>
</evidence>
<dbReference type="InterPro" id="IPR027417">
    <property type="entry name" value="P-loop_NTPase"/>
</dbReference>